<evidence type="ECO:0000313" key="3">
    <source>
        <dbReference type="Proteomes" id="UP000198656"/>
    </source>
</evidence>
<name>A0A1G8GCW0_9FIRM</name>
<dbReference type="EMBL" id="FNCP01000022">
    <property type="protein sequence ID" value="SDH92204.1"/>
    <property type="molecule type" value="Genomic_DNA"/>
</dbReference>
<dbReference type="RefSeq" id="WP_092334811.1">
    <property type="nucleotide sequence ID" value="NZ_FNCP01000022.1"/>
</dbReference>
<dbReference type="PANTHER" id="PTHR40278:SF1">
    <property type="entry name" value="DNA UTILIZATION PROTEIN HOFN"/>
    <property type="match status" value="1"/>
</dbReference>
<dbReference type="OrthoDB" id="1796635at2"/>
<sequence>MKDINLILKTQQQKRERQNSGMSQKFGIAVIAVLVLGLFGYGILTFLHTRLEKKELAIEQKIAEAAPVVELKKNISAKQEKINKLSGMVDLVASQSTINTRIFEGISSVMPESVFIVNYSVSQTGEFNIIGKAKDMDSIAYFVHELKGNGLFSDVYLSNVSDTTSKNTETRVEPEYNFSVLLTLKK</sequence>
<protein>
    <submittedName>
        <fullName evidence="2">Type IV pilus assembly protein PilN</fullName>
    </submittedName>
</protein>
<organism evidence="2 3">
    <name type="scientific">Desulfosporosinus hippei DSM 8344</name>
    <dbReference type="NCBI Taxonomy" id="1121419"/>
    <lineage>
        <taxon>Bacteria</taxon>
        <taxon>Bacillati</taxon>
        <taxon>Bacillota</taxon>
        <taxon>Clostridia</taxon>
        <taxon>Eubacteriales</taxon>
        <taxon>Desulfitobacteriaceae</taxon>
        <taxon>Desulfosporosinus</taxon>
    </lineage>
</organism>
<proteinExistence type="predicted"/>
<dbReference type="STRING" id="1121419.SAMN05443529_12215"/>
<dbReference type="PANTHER" id="PTHR40278">
    <property type="entry name" value="DNA UTILIZATION PROTEIN HOFN"/>
    <property type="match status" value="1"/>
</dbReference>
<keyword evidence="1" id="KW-0812">Transmembrane</keyword>
<feature type="transmembrane region" description="Helical" evidence="1">
    <location>
        <begin position="26"/>
        <end position="47"/>
    </location>
</feature>
<dbReference type="Pfam" id="PF05137">
    <property type="entry name" value="PilN"/>
    <property type="match status" value="1"/>
</dbReference>
<accession>A0A1G8GCW0</accession>
<dbReference type="AlphaFoldDB" id="A0A1G8GCW0"/>
<dbReference type="InterPro" id="IPR007813">
    <property type="entry name" value="PilN"/>
</dbReference>
<evidence type="ECO:0000313" key="2">
    <source>
        <dbReference type="EMBL" id="SDH92204.1"/>
    </source>
</evidence>
<keyword evidence="1" id="KW-0472">Membrane</keyword>
<reference evidence="3" key="1">
    <citation type="submission" date="2016-10" db="EMBL/GenBank/DDBJ databases">
        <authorList>
            <person name="Varghese N."/>
            <person name="Submissions S."/>
        </authorList>
    </citation>
    <scope>NUCLEOTIDE SEQUENCE [LARGE SCALE GENOMIC DNA]</scope>
    <source>
        <strain evidence="3">DSM 8344</strain>
    </source>
</reference>
<evidence type="ECO:0000256" key="1">
    <source>
        <dbReference type="SAM" id="Phobius"/>
    </source>
</evidence>
<keyword evidence="3" id="KW-1185">Reference proteome</keyword>
<dbReference type="InterPro" id="IPR052534">
    <property type="entry name" value="Extracell_DNA_Util/SecSys_Comp"/>
</dbReference>
<dbReference type="Proteomes" id="UP000198656">
    <property type="component" value="Unassembled WGS sequence"/>
</dbReference>
<keyword evidence="1" id="KW-1133">Transmembrane helix</keyword>
<gene>
    <name evidence="2" type="ORF">SAMN05443529_12215</name>
</gene>